<dbReference type="GeneID" id="100636965"/>
<dbReference type="InterPro" id="IPR051489">
    <property type="entry name" value="ADAM_Metalloproteinase"/>
</dbReference>
<reference evidence="3" key="1">
    <citation type="journal article" date="2010" name="Nature">
        <title>The Amphimedon queenslandica genome and the evolution of animal complexity.</title>
        <authorList>
            <person name="Srivastava M."/>
            <person name="Simakov O."/>
            <person name="Chapman J."/>
            <person name="Fahey B."/>
            <person name="Gauthier M.E."/>
            <person name="Mitros T."/>
            <person name="Richards G.S."/>
            <person name="Conaco C."/>
            <person name="Dacre M."/>
            <person name="Hellsten U."/>
            <person name="Larroux C."/>
            <person name="Putnam N.H."/>
            <person name="Stanke M."/>
            <person name="Adamska M."/>
            <person name="Darling A."/>
            <person name="Degnan S.M."/>
            <person name="Oakley T.H."/>
            <person name="Plachetzki D.C."/>
            <person name="Zhai Y."/>
            <person name="Adamski M."/>
            <person name="Calcino A."/>
            <person name="Cummins S.F."/>
            <person name="Goodstein D.M."/>
            <person name="Harris C."/>
            <person name="Jackson D.J."/>
            <person name="Leys S.P."/>
            <person name="Shu S."/>
            <person name="Woodcroft B.J."/>
            <person name="Vervoort M."/>
            <person name="Kosik K.S."/>
            <person name="Manning G."/>
            <person name="Degnan B.M."/>
            <person name="Rokhsar D.S."/>
        </authorList>
    </citation>
    <scope>NUCLEOTIDE SEQUENCE [LARGE SCALE GENOMIC DNA]</scope>
</reference>
<dbReference type="RefSeq" id="XP_019855775.1">
    <property type="nucleotide sequence ID" value="XM_020000216.1"/>
</dbReference>
<dbReference type="AlphaFoldDB" id="A0AAN0JFG1"/>
<dbReference type="GO" id="GO:0007219">
    <property type="term" value="P:Notch signaling pathway"/>
    <property type="evidence" value="ECO:0007669"/>
    <property type="project" value="TreeGrafter"/>
</dbReference>
<feature type="signal peptide" evidence="1">
    <location>
        <begin position="1"/>
        <end position="17"/>
    </location>
</feature>
<dbReference type="RefSeq" id="XP_019855774.1">
    <property type="nucleotide sequence ID" value="XM_020000215.1"/>
</dbReference>
<dbReference type="InterPro" id="IPR024079">
    <property type="entry name" value="MetalloPept_cat_dom_sf"/>
</dbReference>
<dbReference type="Gene3D" id="3.40.390.10">
    <property type="entry name" value="Collagenase (Catalytic Domain)"/>
    <property type="match status" value="1"/>
</dbReference>
<keyword evidence="1" id="KW-0732">Signal</keyword>
<dbReference type="GO" id="GO:0006509">
    <property type="term" value="P:membrane protein ectodomain proteolysis"/>
    <property type="evidence" value="ECO:0007669"/>
    <property type="project" value="TreeGrafter"/>
</dbReference>
<reference evidence="2" key="2">
    <citation type="submission" date="2024-06" db="UniProtKB">
        <authorList>
            <consortium name="EnsemblMetazoa"/>
        </authorList>
    </citation>
    <scope>IDENTIFICATION</scope>
</reference>
<dbReference type="GO" id="GO:0005886">
    <property type="term" value="C:plasma membrane"/>
    <property type="evidence" value="ECO:0007669"/>
    <property type="project" value="TreeGrafter"/>
</dbReference>
<proteinExistence type="predicted"/>
<accession>A0AAN0JFG1</accession>
<dbReference type="KEGG" id="aqu:100636965"/>
<keyword evidence="3" id="KW-1185">Reference proteome</keyword>
<feature type="chain" id="PRO_5042793303" description="Peptidase M12B propeptide domain-containing protein" evidence="1">
    <location>
        <begin position="18"/>
        <end position="344"/>
    </location>
</feature>
<evidence type="ECO:0000256" key="1">
    <source>
        <dbReference type="SAM" id="SignalP"/>
    </source>
</evidence>
<organism evidence="2 3">
    <name type="scientific">Amphimedon queenslandica</name>
    <name type="common">Sponge</name>
    <dbReference type="NCBI Taxonomy" id="400682"/>
    <lineage>
        <taxon>Eukaryota</taxon>
        <taxon>Metazoa</taxon>
        <taxon>Porifera</taxon>
        <taxon>Demospongiae</taxon>
        <taxon>Heteroscleromorpha</taxon>
        <taxon>Haplosclerida</taxon>
        <taxon>Niphatidae</taxon>
        <taxon>Amphimedon</taxon>
    </lineage>
</organism>
<dbReference type="PANTHER" id="PTHR45702">
    <property type="entry name" value="ADAM10/ADAM17 METALLOPEPTIDASE FAMILY MEMBER"/>
    <property type="match status" value="1"/>
</dbReference>
<dbReference type="EnsemblMetazoa" id="XM_020000215.1">
    <property type="protein sequence ID" value="XP_019855774.1"/>
    <property type="gene ID" value="LOC100636965"/>
</dbReference>
<dbReference type="GO" id="GO:0004222">
    <property type="term" value="F:metalloendopeptidase activity"/>
    <property type="evidence" value="ECO:0007669"/>
    <property type="project" value="TreeGrafter"/>
</dbReference>
<dbReference type="PANTHER" id="PTHR45702:SF2">
    <property type="entry name" value="KUZBANIAN, ISOFORM A"/>
    <property type="match status" value="1"/>
</dbReference>
<dbReference type="SUPFAM" id="SSF55486">
    <property type="entry name" value="Metalloproteases ('zincins'), catalytic domain"/>
    <property type="match status" value="1"/>
</dbReference>
<evidence type="ECO:0000313" key="2">
    <source>
        <dbReference type="EnsemblMetazoa" id="XP_019855775.1"/>
    </source>
</evidence>
<name>A0AAN0JFG1_AMPQE</name>
<sequence>MLLCLCLSLLSVSLSHGLNDDHPLYPFLNHYEHIDYDEHDLLHHHYRVQRSMYGPREIELKFTAFDRLFDIRLYPDDSYIHKDVKIKLNSVPYKGHTSFRSLLYSGYDINDPSTQVTGHLAFDTFDGAIYTNDEIYFIEPSTRYFPNSDSPTHSIIYRHSDLNATLLNIHGRTPCGATTFSQQRNLYSIQDAGPSDHINLHTRQSGARNTSLVRCTLRVEADYKFVTNVASGSDDTTRMNSAIAVLRNLITTGSIIFQNTDFNMDAAGARDNIHFLVLEFDINTQPPPSGSFQANEFIGVEAFLNSYSEADFTAFCLSYLFTYRDFDGGVLGLAFVGNSNNQFG</sequence>
<dbReference type="EnsemblMetazoa" id="XM_020000216.1">
    <property type="protein sequence ID" value="XP_019855775.1"/>
    <property type="gene ID" value="LOC100636965"/>
</dbReference>
<dbReference type="Proteomes" id="UP000007879">
    <property type="component" value="Unassembled WGS sequence"/>
</dbReference>
<evidence type="ECO:0008006" key="4">
    <source>
        <dbReference type="Google" id="ProtNLM"/>
    </source>
</evidence>
<evidence type="ECO:0000313" key="3">
    <source>
        <dbReference type="Proteomes" id="UP000007879"/>
    </source>
</evidence>
<protein>
    <recommendedName>
        <fullName evidence="4">Peptidase M12B propeptide domain-containing protein</fullName>
    </recommendedName>
</protein>